<gene>
    <name evidence="2" type="ORF">GCM10010211_28610</name>
</gene>
<sequence>MVHKPPDELPPPVPAVPGARPREQPRDAVVVGHCYGLLPALGALTQPPRLTGAVAARPATGIFCTAGGTSIATAEAPVSTGDPRFAILTEPQGASSTWTPGTTRCGPGPTS</sequence>
<organism evidence="2 3">
    <name type="scientific">Streptomyces albospinus</name>
    <dbReference type="NCBI Taxonomy" id="285515"/>
    <lineage>
        <taxon>Bacteria</taxon>
        <taxon>Bacillati</taxon>
        <taxon>Actinomycetota</taxon>
        <taxon>Actinomycetes</taxon>
        <taxon>Kitasatosporales</taxon>
        <taxon>Streptomycetaceae</taxon>
        <taxon>Streptomyces</taxon>
    </lineage>
</organism>
<keyword evidence="3" id="KW-1185">Reference proteome</keyword>
<dbReference type="RefSeq" id="WP_189299909.1">
    <property type="nucleotide sequence ID" value="NZ_BMRP01000008.1"/>
</dbReference>
<reference evidence="3" key="1">
    <citation type="journal article" date="2019" name="Int. J. Syst. Evol. Microbiol.">
        <title>The Global Catalogue of Microorganisms (GCM) 10K type strain sequencing project: providing services to taxonomists for standard genome sequencing and annotation.</title>
        <authorList>
            <consortium name="The Broad Institute Genomics Platform"/>
            <consortium name="The Broad Institute Genome Sequencing Center for Infectious Disease"/>
            <person name="Wu L."/>
            <person name="Ma J."/>
        </authorList>
    </citation>
    <scope>NUCLEOTIDE SEQUENCE [LARGE SCALE GENOMIC DNA]</scope>
    <source>
        <strain evidence="3">JCM 3399</strain>
    </source>
</reference>
<name>A0ABQ2V2M3_9ACTN</name>
<dbReference type="EMBL" id="BMRP01000008">
    <property type="protein sequence ID" value="GGU61860.1"/>
    <property type="molecule type" value="Genomic_DNA"/>
</dbReference>
<evidence type="ECO:0000313" key="2">
    <source>
        <dbReference type="EMBL" id="GGU61860.1"/>
    </source>
</evidence>
<comment type="caution">
    <text evidence="2">The sequence shown here is derived from an EMBL/GenBank/DDBJ whole genome shotgun (WGS) entry which is preliminary data.</text>
</comment>
<feature type="region of interest" description="Disordered" evidence="1">
    <location>
        <begin position="91"/>
        <end position="111"/>
    </location>
</feature>
<evidence type="ECO:0000313" key="3">
    <source>
        <dbReference type="Proteomes" id="UP000654471"/>
    </source>
</evidence>
<evidence type="ECO:0000256" key="1">
    <source>
        <dbReference type="SAM" id="MobiDB-lite"/>
    </source>
</evidence>
<feature type="region of interest" description="Disordered" evidence="1">
    <location>
        <begin position="1"/>
        <end position="24"/>
    </location>
</feature>
<dbReference type="Proteomes" id="UP000654471">
    <property type="component" value="Unassembled WGS sequence"/>
</dbReference>
<feature type="compositionally biased region" description="Low complexity" evidence="1">
    <location>
        <begin position="97"/>
        <end position="111"/>
    </location>
</feature>
<proteinExistence type="predicted"/>
<protein>
    <submittedName>
        <fullName evidence="2">Uncharacterized protein</fullName>
    </submittedName>
</protein>
<accession>A0ABQ2V2M3</accession>